<keyword evidence="3" id="KW-1185">Reference proteome</keyword>
<name>A0AAJ0MFL6_9PEZI</name>
<dbReference type="AlphaFoldDB" id="A0AAJ0MFL6"/>
<evidence type="ECO:0000313" key="2">
    <source>
        <dbReference type="EMBL" id="KAK3356846.1"/>
    </source>
</evidence>
<dbReference type="InterPro" id="IPR000626">
    <property type="entry name" value="Ubiquitin-like_dom"/>
</dbReference>
<dbReference type="PROSITE" id="PS50053">
    <property type="entry name" value="UBIQUITIN_2"/>
    <property type="match status" value="1"/>
</dbReference>
<sequence>MQQIFVLLPSGTTVAFVTDPNDTLSEIINRVVSASGSNGMDRDEIFILFDGNELYPTNRMTLADAGITDRATVRLASGTPPLWCAHCKGEVSINYWGREEKLQVTIDMPFRSTTYVLEIKARIAIVLRLNPTRLDICQKQEDGTYLVLDGSQRSSRYPVNDGETLLFSVRDGC</sequence>
<organism evidence="2 3">
    <name type="scientific">Lasiosphaeria hispida</name>
    <dbReference type="NCBI Taxonomy" id="260671"/>
    <lineage>
        <taxon>Eukaryota</taxon>
        <taxon>Fungi</taxon>
        <taxon>Dikarya</taxon>
        <taxon>Ascomycota</taxon>
        <taxon>Pezizomycotina</taxon>
        <taxon>Sordariomycetes</taxon>
        <taxon>Sordariomycetidae</taxon>
        <taxon>Sordariales</taxon>
        <taxon>Lasiosphaeriaceae</taxon>
        <taxon>Lasiosphaeria</taxon>
    </lineage>
</organism>
<reference evidence="2" key="1">
    <citation type="journal article" date="2023" name="Mol. Phylogenet. Evol.">
        <title>Genome-scale phylogeny and comparative genomics of the fungal order Sordariales.</title>
        <authorList>
            <person name="Hensen N."/>
            <person name="Bonometti L."/>
            <person name="Westerberg I."/>
            <person name="Brannstrom I.O."/>
            <person name="Guillou S."/>
            <person name="Cros-Aarteil S."/>
            <person name="Calhoun S."/>
            <person name="Haridas S."/>
            <person name="Kuo A."/>
            <person name="Mondo S."/>
            <person name="Pangilinan J."/>
            <person name="Riley R."/>
            <person name="LaButti K."/>
            <person name="Andreopoulos B."/>
            <person name="Lipzen A."/>
            <person name="Chen C."/>
            <person name="Yan M."/>
            <person name="Daum C."/>
            <person name="Ng V."/>
            <person name="Clum A."/>
            <person name="Steindorff A."/>
            <person name="Ohm R.A."/>
            <person name="Martin F."/>
            <person name="Silar P."/>
            <person name="Natvig D.O."/>
            <person name="Lalanne C."/>
            <person name="Gautier V."/>
            <person name="Ament-Velasquez S.L."/>
            <person name="Kruys A."/>
            <person name="Hutchinson M.I."/>
            <person name="Powell A.J."/>
            <person name="Barry K."/>
            <person name="Miller A.N."/>
            <person name="Grigoriev I.V."/>
            <person name="Debuchy R."/>
            <person name="Gladieux P."/>
            <person name="Hiltunen Thoren M."/>
            <person name="Johannesson H."/>
        </authorList>
    </citation>
    <scope>NUCLEOTIDE SEQUENCE</scope>
    <source>
        <strain evidence="2">CBS 955.72</strain>
    </source>
</reference>
<accession>A0AAJ0MFL6</accession>
<gene>
    <name evidence="2" type="ORF">B0T25DRAFT_579006</name>
</gene>
<dbReference type="Gene3D" id="3.10.20.90">
    <property type="entry name" value="Phosphatidylinositol 3-kinase Catalytic Subunit, Chain A, domain 1"/>
    <property type="match status" value="1"/>
</dbReference>
<evidence type="ECO:0000313" key="3">
    <source>
        <dbReference type="Proteomes" id="UP001275084"/>
    </source>
</evidence>
<dbReference type="CDD" id="cd17039">
    <property type="entry name" value="Ubl_ubiquitin_like"/>
    <property type="match status" value="1"/>
</dbReference>
<proteinExistence type="predicted"/>
<comment type="caution">
    <text evidence="2">The sequence shown here is derived from an EMBL/GenBank/DDBJ whole genome shotgun (WGS) entry which is preliminary data.</text>
</comment>
<dbReference type="SUPFAM" id="SSF54236">
    <property type="entry name" value="Ubiquitin-like"/>
    <property type="match status" value="1"/>
</dbReference>
<dbReference type="InterPro" id="IPR029071">
    <property type="entry name" value="Ubiquitin-like_domsf"/>
</dbReference>
<evidence type="ECO:0000259" key="1">
    <source>
        <dbReference type="PROSITE" id="PS50053"/>
    </source>
</evidence>
<protein>
    <recommendedName>
        <fullName evidence="1">Ubiquitin-like domain-containing protein</fullName>
    </recommendedName>
</protein>
<dbReference type="EMBL" id="JAUIQD010000003">
    <property type="protein sequence ID" value="KAK3356846.1"/>
    <property type="molecule type" value="Genomic_DNA"/>
</dbReference>
<feature type="domain" description="Ubiquitin-like" evidence="1">
    <location>
        <begin position="2"/>
        <end position="75"/>
    </location>
</feature>
<dbReference type="Proteomes" id="UP001275084">
    <property type="component" value="Unassembled WGS sequence"/>
</dbReference>
<reference evidence="2" key="2">
    <citation type="submission" date="2023-06" db="EMBL/GenBank/DDBJ databases">
        <authorList>
            <consortium name="Lawrence Berkeley National Laboratory"/>
            <person name="Haridas S."/>
            <person name="Hensen N."/>
            <person name="Bonometti L."/>
            <person name="Westerberg I."/>
            <person name="Brannstrom I.O."/>
            <person name="Guillou S."/>
            <person name="Cros-Aarteil S."/>
            <person name="Calhoun S."/>
            <person name="Kuo A."/>
            <person name="Mondo S."/>
            <person name="Pangilinan J."/>
            <person name="Riley R."/>
            <person name="Labutti K."/>
            <person name="Andreopoulos B."/>
            <person name="Lipzen A."/>
            <person name="Chen C."/>
            <person name="Yanf M."/>
            <person name="Daum C."/>
            <person name="Ng V."/>
            <person name="Clum A."/>
            <person name="Steindorff A."/>
            <person name="Ohm R."/>
            <person name="Martin F."/>
            <person name="Silar P."/>
            <person name="Natvig D."/>
            <person name="Lalanne C."/>
            <person name="Gautier V."/>
            <person name="Ament-Velasquez S.L."/>
            <person name="Kruys A."/>
            <person name="Hutchinson M.I."/>
            <person name="Powell A.J."/>
            <person name="Barry K."/>
            <person name="Miller A.N."/>
            <person name="Grigoriev I.V."/>
            <person name="Debuchy R."/>
            <person name="Gladieux P."/>
            <person name="Thoren M.H."/>
            <person name="Johannesson H."/>
        </authorList>
    </citation>
    <scope>NUCLEOTIDE SEQUENCE</scope>
    <source>
        <strain evidence="2">CBS 955.72</strain>
    </source>
</reference>